<proteinExistence type="predicted"/>
<dbReference type="OrthoDB" id="7066078at2"/>
<sequence length="168" mass="18279">MTDFSGPLATFDHALSIATTSDAAFEALMNLTRATIGAKLFTFMTADMTTGLAQRSYTSHPEDYPVSGTKQITYDRWFETVHKDRQSFVANTLADIASVFPDYELIGRLGCGSVINLPVVLGDTLVGTLNMLDEEHHYTPERVAQAKAWLSVPAKAAYLASRALLATA</sequence>
<dbReference type="GeneID" id="68844793"/>
<gene>
    <name evidence="1" type="ORF">SIAM614_10543</name>
</gene>
<dbReference type="RefSeq" id="WP_006931585.1">
    <property type="nucleotide sequence ID" value="NZ_AAUW01000001.1"/>
</dbReference>
<dbReference type="Gene3D" id="3.30.450.40">
    <property type="match status" value="1"/>
</dbReference>
<reference evidence="1 2" key="1">
    <citation type="submission" date="2006-05" db="EMBL/GenBank/DDBJ databases">
        <authorList>
            <person name="King G."/>
            <person name="Ferriera S."/>
            <person name="Johnson J."/>
            <person name="Kravitz S."/>
            <person name="Beeson K."/>
            <person name="Sutton G."/>
            <person name="Rogers Y.-H."/>
            <person name="Friedman R."/>
            <person name="Frazier M."/>
            <person name="Venter J.C."/>
        </authorList>
    </citation>
    <scope>NUCLEOTIDE SEQUENCE [LARGE SCALE GENOMIC DNA]</scope>
    <source>
        <strain evidence="2">ATCC 25650 / DSM 13394 / JCM 20685 / NBRC 16684 / NCIMB 2208 / IAM 12614 / B1</strain>
    </source>
</reference>
<dbReference type="SUPFAM" id="SSF55781">
    <property type="entry name" value="GAF domain-like"/>
    <property type="match status" value="1"/>
</dbReference>
<accession>A0NMG6</accession>
<dbReference type="AlphaFoldDB" id="A0NMG6"/>
<evidence type="ECO:0008006" key="3">
    <source>
        <dbReference type="Google" id="ProtNLM"/>
    </source>
</evidence>
<organism evidence="1 2">
    <name type="scientific">Roseibium aggregatum (strain ATCC 25650 / DSM 13394 / JCM 20685 / NBRC 16684 / NCIMB 2208 / IAM 12614 / B1)</name>
    <name type="common">Stappia aggregata</name>
    <dbReference type="NCBI Taxonomy" id="384765"/>
    <lineage>
        <taxon>Bacteria</taxon>
        <taxon>Pseudomonadati</taxon>
        <taxon>Pseudomonadota</taxon>
        <taxon>Alphaproteobacteria</taxon>
        <taxon>Hyphomicrobiales</taxon>
        <taxon>Stappiaceae</taxon>
        <taxon>Roseibium</taxon>
    </lineage>
</organism>
<evidence type="ECO:0000313" key="1">
    <source>
        <dbReference type="EMBL" id="EAV46261.1"/>
    </source>
</evidence>
<dbReference type="EMBL" id="AAUW01000001">
    <property type="protein sequence ID" value="EAV46261.1"/>
    <property type="molecule type" value="Genomic_DNA"/>
</dbReference>
<comment type="caution">
    <text evidence="1">The sequence shown here is derived from an EMBL/GenBank/DDBJ whole genome shotgun (WGS) entry which is preliminary data.</text>
</comment>
<name>A0NMG6_ROSAI</name>
<dbReference type="eggNOG" id="COG2203">
    <property type="taxonomic scope" value="Bacteria"/>
</dbReference>
<dbReference type="Proteomes" id="UP000004848">
    <property type="component" value="Unassembled WGS sequence"/>
</dbReference>
<evidence type="ECO:0000313" key="2">
    <source>
        <dbReference type="Proteomes" id="UP000004848"/>
    </source>
</evidence>
<dbReference type="InterPro" id="IPR029016">
    <property type="entry name" value="GAF-like_dom_sf"/>
</dbReference>
<protein>
    <recommendedName>
        <fullName evidence="3">GAF domain-containing protein</fullName>
    </recommendedName>
</protein>